<dbReference type="GO" id="GO:0046872">
    <property type="term" value="F:metal ion binding"/>
    <property type="evidence" value="ECO:0007669"/>
    <property type="project" value="UniProtKB-KW"/>
</dbReference>
<dbReference type="InterPro" id="IPR027417">
    <property type="entry name" value="P-loop_NTPase"/>
</dbReference>
<keyword evidence="5 10" id="KW-0547">Nucleotide-binding</keyword>
<keyword evidence="3 10" id="KW-0132">Cell division</keyword>
<keyword evidence="7 10" id="KW-0342">GTP-binding</keyword>
<dbReference type="PANTHER" id="PTHR11649:SF13">
    <property type="entry name" value="ENGB-TYPE G DOMAIN-CONTAINING PROTEIN"/>
    <property type="match status" value="1"/>
</dbReference>
<keyword evidence="4" id="KW-0479">Metal-binding</keyword>
<feature type="domain" description="EngB-type G" evidence="11">
    <location>
        <begin position="23"/>
        <end position="195"/>
    </location>
</feature>
<evidence type="ECO:0000256" key="4">
    <source>
        <dbReference type="ARBA" id="ARBA00022723"/>
    </source>
</evidence>
<proteinExistence type="inferred from homology"/>
<keyword evidence="13" id="KW-1185">Reference proteome</keyword>
<dbReference type="AlphaFoldDB" id="A0A3G9JZR8"/>
<keyword evidence="6" id="KW-0460">Magnesium</keyword>
<dbReference type="InterPro" id="IPR019987">
    <property type="entry name" value="GTP-bd_ribosome_bio_YsxC"/>
</dbReference>
<evidence type="ECO:0000256" key="10">
    <source>
        <dbReference type="HAMAP-Rule" id="MF_00321"/>
    </source>
</evidence>
<dbReference type="Gene3D" id="3.40.50.300">
    <property type="entry name" value="P-loop containing nucleotide triphosphate hydrolases"/>
    <property type="match status" value="1"/>
</dbReference>
<dbReference type="Proteomes" id="UP000273154">
    <property type="component" value="Chromosome"/>
</dbReference>
<dbReference type="RefSeq" id="WP_198433394.1">
    <property type="nucleotide sequence ID" value="NZ_AP019367.1"/>
</dbReference>
<comment type="cofactor">
    <cofactor evidence="1">
        <name>Mg(2+)</name>
        <dbReference type="ChEBI" id="CHEBI:18420"/>
    </cofactor>
</comment>
<evidence type="ECO:0000313" key="12">
    <source>
        <dbReference type="EMBL" id="BBH50803.1"/>
    </source>
</evidence>
<dbReference type="GO" id="GO:0000917">
    <property type="term" value="P:division septum assembly"/>
    <property type="evidence" value="ECO:0007669"/>
    <property type="project" value="UniProtKB-KW"/>
</dbReference>
<evidence type="ECO:0000256" key="7">
    <source>
        <dbReference type="ARBA" id="ARBA00023134"/>
    </source>
</evidence>
<evidence type="ECO:0000256" key="3">
    <source>
        <dbReference type="ARBA" id="ARBA00022618"/>
    </source>
</evidence>
<reference evidence="13" key="1">
    <citation type="submission" date="2018-11" db="EMBL/GenBank/DDBJ databases">
        <title>Comparative genomics of Parolsenella catena and Libanicoccus massiliensis: Reclassification of Libanicoccus massiliensis as Parolsenella massiliensis comb. nov.</title>
        <authorList>
            <person name="Sakamoto M."/>
            <person name="Ikeyama N."/>
            <person name="Murakami T."/>
            <person name="Mori H."/>
            <person name="Yuki M."/>
            <person name="Ohkuma M."/>
        </authorList>
    </citation>
    <scope>NUCLEOTIDE SEQUENCE [LARGE SCALE GENOMIC DNA]</scope>
    <source>
        <strain evidence="13">JCM 31932</strain>
    </source>
</reference>
<evidence type="ECO:0000259" key="11">
    <source>
        <dbReference type="PROSITE" id="PS51706"/>
    </source>
</evidence>
<keyword evidence="8 10" id="KW-0717">Septation</keyword>
<gene>
    <name evidence="10 12" type="primary">engB</name>
    <name evidence="12" type="ORF">Pcatena_13900</name>
</gene>
<dbReference type="NCBIfam" id="TIGR03598">
    <property type="entry name" value="GTPase_YsxC"/>
    <property type="match status" value="1"/>
</dbReference>
<dbReference type="HAMAP" id="MF_00321">
    <property type="entry name" value="GTPase_EngB"/>
    <property type="match status" value="1"/>
</dbReference>
<evidence type="ECO:0000256" key="5">
    <source>
        <dbReference type="ARBA" id="ARBA00022741"/>
    </source>
</evidence>
<dbReference type="InterPro" id="IPR006073">
    <property type="entry name" value="GTP-bd"/>
</dbReference>
<evidence type="ECO:0000256" key="6">
    <source>
        <dbReference type="ARBA" id="ARBA00022842"/>
    </source>
</evidence>
<evidence type="ECO:0000313" key="13">
    <source>
        <dbReference type="Proteomes" id="UP000273154"/>
    </source>
</evidence>
<dbReference type="GeneID" id="88849534"/>
<dbReference type="GO" id="GO:0005525">
    <property type="term" value="F:GTP binding"/>
    <property type="evidence" value="ECO:0007669"/>
    <property type="project" value="UniProtKB-UniRule"/>
</dbReference>
<dbReference type="KEGG" id="pcat:Pcatena_13900"/>
<protein>
    <recommendedName>
        <fullName evidence="10">Probable GTP-binding protein EngB</fullName>
    </recommendedName>
</protein>
<accession>A0A3G9JZR8</accession>
<dbReference type="PROSITE" id="PS51706">
    <property type="entry name" value="G_ENGB"/>
    <property type="match status" value="1"/>
</dbReference>
<evidence type="ECO:0000256" key="8">
    <source>
        <dbReference type="ARBA" id="ARBA00023210"/>
    </source>
</evidence>
<evidence type="ECO:0000256" key="9">
    <source>
        <dbReference type="ARBA" id="ARBA00023306"/>
    </source>
</evidence>
<sequence length="195" mass="21661">MINYNLVKFTMSAGTAEQLPNNDRPEIAFVGRSNVGKSSLMNKLFGRKDLVKVSSKPGKTTTINFFAIGGMDFVDLPGYGYARVNATEKQRWDNLMDGYFEGERNIKLVVALVDIRHDASPLDAQMIGYLESLGHPYAIAFTKADKLSHSRGVAQARLLREQLCVDESVRSVLVSSLKGTGIDDLKKVIEERLNF</sequence>
<dbReference type="EMBL" id="AP019367">
    <property type="protein sequence ID" value="BBH50803.1"/>
    <property type="molecule type" value="Genomic_DNA"/>
</dbReference>
<organism evidence="12 13">
    <name type="scientific">Parolsenella catena</name>
    <dbReference type="NCBI Taxonomy" id="2003188"/>
    <lineage>
        <taxon>Bacteria</taxon>
        <taxon>Bacillati</taxon>
        <taxon>Actinomycetota</taxon>
        <taxon>Coriobacteriia</taxon>
        <taxon>Coriobacteriales</taxon>
        <taxon>Atopobiaceae</taxon>
        <taxon>Parolsenella</taxon>
    </lineage>
</organism>
<dbReference type="CDD" id="cd01876">
    <property type="entry name" value="YihA_EngB"/>
    <property type="match status" value="1"/>
</dbReference>
<evidence type="ECO:0000256" key="2">
    <source>
        <dbReference type="ARBA" id="ARBA00009638"/>
    </source>
</evidence>
<dbReference type="GO" id="GO:0005829">
    <property type="term" value="C:cytosol"/>
    <property type="evidence" value="ECO:0007669"/>
    <property type="project" value="TreeGrafter"/>
</dbReference>
<dbReference type="PANTHER" id="PTHR11649">
    <property type="entry name" value="MSS1/TRME-RELATED GTP-BINDING PROTEIN"/>
    <property type="match status" value="1"/>
</dbReference>
<name>A0A3G9JZR8_9ACTN</name>
<dbReference type="Pfam" id="PF01926">
    <property type="entry name" value="MMR_HSR1"/>
    <property type="match status" value="1"/>
</dbReference>
<comment type="similarity">
    <text evidence="2 10">Belongs to the TRAFAC class TrmE-Era-EngA-EngB-Septin-like GTPase superfamily. EngB GTPase family.</text>
</comment>
<dbReference type="InterPro" id="IPR030393">
    <property type="entry name" value="G_ENGB_dom"/>
</dbReference>
<evidence type="ECO:0000256" key="1">
    <source>
        <dbReference type="ARBA" id="ARBA00001946"/>
    </source>
</evidence>
<comment type="function">
    <text evidence="10">Necessary for normal cell division and for the maintenance of normal septation.</text>
</comment>
<dbReference type="SUPFAM" id="SSF52540">
    <property type="entry name" value="P-loop containing nucleoside triphosphate hydrolases"/>
    <property type="match status" value="1"/>
</dbReference>
<keyword evidence="9 10" id="KW-0131">Cell cycle</keyword>